<dbReference type="AlphaFoldDB" id="A0A1Y5F5C9"/>
<keyword evidence="1" id="KW-0732">Signal</keyword>
<evidence type="ECO:0000256" key="1">
    <source>
        <dbReference type="SAM" id="SignalP"/>
    </source>
</evidence>
<dbReference type="PROSITE" id="PS51257">
    <property type="entry name" value="PROKAR_LIPOPROTEIN"/>
    <property type="match status" value="1"/>
</dbReference>
<name>A0A1Y5F5C9_9BACT</name>
<dbReference type="EMBL" id="MAAO01000007">
    <property type="protein sequence ID" value="OUR95768.1"/>
    <property type="molecule type" value="Genomic_DNA"/>
</dbReference>
<dbReference type="Gene3D" id="3.30.70.100">
    <property type="match status" value="1"/>
</dbReference>
<feature type="chain" id="PRO_5013006279" description="Lipoprotein" evidence="1">
    <location>
        <begin position="24"/>
        <end position="262"/>
    </location>
</feature>
<evidence type="ECO:0008006" key="4">
    <source>
        <dbReference type="Google" id="ProtNLM"/>
    </source>
</evidence>
<sequence length="262" mass="29990">MKINIKKILTQVSILTLTFIVVACSSTTGPTAKVNDEGELKKAIINLKKGKVYELTYASLKKGGMKVLKNKYFPKAMPIVGEYGGKMLGMFKVVANTGGKMKTPQVIALFEWESIKQMKNLHNDSRMGPLGKIRDGQIIFFRQSYYSVKQDKEITFRSDKTYEFFNAWLRPNEQDSLDKYFVVSLDAKKRHGPPIFRASLSPFKTSLQGKHILKPHMAGIVEWPDTQTYYDLIKDEEFATKAQPLLDRAVYRLDMLHTKFVF</sequence>
<proteinExistence type="predicted"/>
<evidence type="ECO:0000313" key="2">
    <source>
        <dbReference type="EMBL" id="OUR95768.1"/>
    </source>
</evidence>
<accession>A0A1Y5F5C9</accession>
<dbReference type="Proteomes" id="UP000196531">
    <property type="component" value="Unassembled WGS sequence"/>
</dbReference>
<reference evidence="3" key="1">
    <citation type="journal article" date="2017" name="Proc. Natl. Acad. Sci. U.S.A.">
        <title>Simulation of Deepwater Horizon oil plume reveals substrate specialization within a complex community of hydrocarbon-degraders.</title>
        <authorList>
            <person name="Hu P."/>
            <person name="Dubinsky E.A."/>
            <person name="Probst A.J."/>
            <person name="Wang J."/>
            <person name="Sieber C.M.K."/>
            <person name="Tom L.M."/>
            <person name="Gardinali P."/>
            <person name="Banfield J.F."/>
            <person name="Atlas R.M."/>
            <person name="Andersen G.L."/>
        </authorList>
    </citation>
    <scope>NUCLEOTIDE SEQUENCE [LARGE SCALE GENOMIC DNA]</scope>
</reference>
<evidence type="ECO:0000313" key="3">
    <source>
        <dbReference type="Proteomes" id="UP000196531"/>
    </source>
</evidence>
<organism evidence="2 3">
    <name type="scientific">Halobacteriovorax marinus</name>
    <dbReference type="NCBI Taxonomy" id="97084"/>
    <lineage>
        <taxon>Bacteria</taxon>
        <taxon>Pseudomonadati</taxon>
        <taxon>Bdellovibrionota</taxon>
        <taxon>Bacteriovoracia</taxon>
        <taxon>Bacteriovoracales</taxon>
        <taxon>Halobacteriovoraceae</taxon>
        <taxon>Halobacteriovorax</taxon>
    </lineage>
</organism>
<protein>
    <recommendedName>
        <fullName evidence="4">Lipoprotein</fullName>
    </recommendedName>
</protein>
<comment type="caution">
    <text evidence="2">The sequence shown here is derived from an EMBL/GenBank/DDBJ whole genome shotgun (WGS) entry which is preliminary data.</text>
</comment>
<feature type="signal peptide" evidence="1">
    <location>
        <begin position="1"/>
        <end position="23"/>
    </location>
</feature>
<gene>
    <name evidence="2" type="ORF">A9Q84_14800</name>
</gene>